<sequence length="67" mass="7230">MSQRSARADEGAYEDTGAGPRAERPSAPPTAITLMPVWRISHPYGLFPSVDRPAFLRGARYQGTVAA</sequence>
<feature type="compositionally biased region" description="Basic and acidic residues" evidence="1">
    <location>
        <begin position="1"/>
        <end position="10"/>
    </location>
</feature>
<name>A0ABN3R9F8_9ACTN</name>
<dbReference type="Proteomes" id="UP001500994">
    <property type="component" value="Unassembled WGS sequence"/>
</dbReference>
<reference evidence="2 3" key="1">
    <citation type="journal article" date="2019" name="Int. J. Syst. Evol. Microbiol.">
        <title>The Global Catalogue of Microorganisms (GCM) 10K type strain sequencing project: providing services to taxonomists for standard genome sequencing and annotation.</title>
        <authorList>
            <consortium name="The Broad Institute Genomics Platform"/>
            <consortium name="The Broad Institute Genome Sequencing Center for Infectious Disease"/>
            <person name="Wu L."/>
            <person name="Ma J."/>
        </authorList>
    </citation>
    <scope>NUCLEOTIDE SEQUENCE [LARGE SCALE GENOMIC DNA]</scope>
    <source>
        <strain evidence="2 3">JCM 16374</strain>
    </source>
</reference>
<evidence type="ECO:0000313" key="2">
    <source>
        <dbReference type="EMBL" id="GAA2647099.1"/>
    </source>
</evidence>
<organism evidence="2 3">
    <name type="scientific">Streptomyces lunalinharesii</name>
    <dbReference type="NCBI Taxonomy" id="333384"/>
    <lineage>
        <taxon>Bacteria</taxon>
        <taxon>Bacillati</taxon>
        <taxon>Actinomycetota</taxon>
        <taxon>Actinomycetes</taxon>
        <taxon>Kitasatosporales</taxon>
        <taxon>Streptomycetaceae</taxon>
        <taxon>Streptomyces</taxon>
    </lineage>
</organism>
<proteinExistence type="predicted"/>
<accession>A0ABN3R9F8</accession>
<comment type="caution">
    <text evidence="2">The sequence shown here is derived from an EMBL/GenBank/DDBJ whole genome shotgun (WGS) entry which is preliminary data.</text>
</comment>
<dbReference type="EMBL" id="BAAARK010000001">
    <property type="protein sequence ID" value="GAA2647099.1"/>
    <property type="molecule type" value="Genomic_DNA"/>
</dbReference>
<keyword evidence="3" id="KW-1185">Reference proteome</keyword>
<gene>
    <name evidence="2" type="ORF">GCM10009864_07380</name>
</gene>
<feature type="region of interest" description="Disordered" evidence="1">
    <location>
        <begin position="1"/>
        <end position="29"/>
    </location>
</feature>
<evidence type="ECO:0000313" key="3">
    <source>
        <dbReference type="Proteomes" id="UP001500994"/>
    </source>
</evidence>
<protein>
    <submittedName>
        <fullName evidence="2">Uncharacterized protein</fullName>
    </submittedName>
</protein>
<evidence type="ECO:0000256" key="1">
    <source>
        <dbReference type="SAM" id="MobiDB-lite"/>
    </source>
</evidence>